<dbReference type="PROSITE" id="PS50088">
    <property type="entry name" value="ANK_REPEAT"/>
    <property type="match status" value="2"/>
</dbReference>
<dbReference type="EMBL" id="JAUSRB010000002">
    <property type="protein sequence ID" value="MDP9863223.1"/>
    <property type="molecule type" value="Genomic_DNA"/>
</dbReference>
<organism evidence="4 5">
    <name type="scientific">Streptosporangium brasiliense</name>
    <dbReference type="NCBI Taxonomy" id="47480"/>
    <lineage>
        <taxon>Bacteria</taxon>
        <taxon>Bacillati</taxon>
        <taxon>Actinomycetota</taxon>
        <taxon>Actinomycetes</taxon>
        <taxon>Streptosporangiales</taxon>
        <taxon>Streptosporangiaceae</taxon>
        <taxon>Streptosporangium</taxon>
    </lineage>
</organism>
<protein>
    <submittedName>
        <fullName evidence="4">Ankyrin repeat protein</fullName>
    </submittedName>
</protein>
<proteinExistence type="predicted"/>
<sequence>MRRRALLAAGLSLLAAACGGREMRGSDMLNAQLLAGAARGDAAEVRDALQSGADVEARDGQRRTALLLASAADHVEVAEVLVAAGADPDAADLKHDTPWLVTGVTGSVAMLRALLPAGPDLTVRNRYGGVSLIPACERGHVDYVREVLKTGIKVDHVNDLGWTGLLEAVILGDGGAPYQEIVGLLIAAGADVDLADRDGVTPLAHAVAKGQHEVAALLRAAGAHQAPEAG</sequence>
<feature type="repeat" description="ANK" evidence="3">
    <location>
        <begin position="160"/>
        <end position="197"/>
    </location>
</feature>
<reference evidence="4 5" key="1">
    <citation type="submission" date="2023-07" db="EMBL/GenBank/DDBJ databases">
        <title>Sequencing the genomes of 1000 actinobacteria strains.</title>
        <authorList>
            <person name="Klenk H.-P."/>
        </authorList>
    </citation>
    <scope>NUCLEOTIDE SEQUENCE [LARGE SCALE GENOMIC DNA]</scope>
    <source>
        <strain evidence="4 5">DSM 44109</strain>
    </source>
</reference>
<name>A0ABT9R1W4_9ACTN</name>
<keyword evidence="2 3" id="KW-0040">ANK repeat</keyword>
<accession>A0ABT9R1W4</accession>
<evidence type="ECO:0000313" key="4">
    <source>
        <dbReference type="EMBL" id="MDP9863223.1"/>
    </source>
</evidence>
<evidence type="ECO:0000256" key="3">
    <source>
        <dbReference type="PROSITE-ProRule" id="PRU00023"/>
    </source>
</evidence>
<evidence type="ECO:0000256" key="2">
    <source>
        <dbReference type="ARBA" id="ARBA00023043"/>
    </source>
</evidence>
<dbReference type="RefSeq" id="WP_306859937.1">
    <property type="nucleotide sequence ID" value="NZ_JAUSRB010000002.1"/>
</dbReference>
<dbReference type="PANTHER" id="PTHR24171:SF8">
    <property type="entry name" value="BRCA1-ASSOCIATED RING DOMAIN PROTEIN 1"/>
    <property type="match status" value="1"/>
</dbReference>
<feature type="repeat" description="ANK" evidence="3">
    <location>
        <begin position="61"/>
        <end position="93"/>
    </location>
</feature>
<gene>
    <name evidence="4" type="ORF">J2S55_002489</name>
</gene>
<keyword evidence="5" id="KW-1185">Reference proteome</keyword>
<dbReference type="Pfam" id="PF12796">
    <property type="entry name" value="Ank_2"/>
    <property type="match status" value="1"/>
</dbReference>
<dbReference type="PROSITE" id="PS51257">
    <property type="entry name" value="PROKAR_LIPOPROTEIN"/>
    <property type="match status" value="1"/>
</dbReference>
<dbReference type="InterPro" id="IPR002110">
    <property type="entry name" value="Ankyrin_rpt"/>
</dbReference>
<dbReference type="Pfam" id="PF00023">
    <property type="entry name" value="Ank"/>
    <property type="match status" value="1"/>
</dbReference>
<dbReference type="PROSITE" id="PS50297">
    <property type="entry name" value="ANK_REP_REGION"/>
    <property type="match status" value="1"/>
</dbReference>
<comment type="caution">
    <text evidence="4">The sequence shown here is derived from an EMBL/GenBank/DDBJ whole genome shotgun (WGS) entry which is preliminary data.</text>
</comment>
<evidence type="ECO:0000313" key="5">
    <source>
        <dbReference type="Proteomes" id="UP001230426"/>
    </source>
</evidence>
<evidence type="ECO:0000256" key="1">
    <source>
        <dbReference type="ARBA" id="ARBA00022737"/>
    </source>
</evidence>
<dbReference type="Gene3D" id="1.25.40.20">
    <property type="entry name" value="Ankyrin repeat-containing domain"/>
    <property type="match status" value="2"/>
</dbReference>
<dbReference type="InterPro" id="IPR036770">
    <property type="entry name" value="Ankyrin_rpt-contain_sf"/>
</dbReference>
<keyword evidence="1" id="KW-0677">Repeat</keyword>
<dbReference type="PANTHER" id="PTHR24171">
    <property type="entry name" value="ANKYRIN REPEAT DOMAIN-CONTAINING PROTEIN 39-RELATED"/>
    <property type="match status" value="1"/>
</dbReference>
<dbReference type="SMART" id="SM00248">
    <property type="entry name" value="ANK"/>
    <property type="match status" value="5"/>
</dbReference>
<dbReference type="Proteomes" id="UP001230426">
    <property type="component" value="Unassembled WGS sequence"/>
</dbReference>
<dbReference type="SUPFAM" id="SSF48403">
    <property type="entry name" value="Ankyrin repeat"/>
    <property type="match status" value="1"/>
</dbReference>